<reference evidence="1 2" key="1">
    <citation type="submission" date="2007-04" db="EMBL/GenBank/DDBJ databases">
        <title>Complete genome sequence of Burkholderia multivorans ATCC 17616.</title>
        <authorList>
            <person name="Ohtsubo Y."/>
            <person name="Yamashita A."/>
            <person name="Kurokawa K."/>
            <person name="Takami H."/>
            <person name="Yuhara S."/>
            <person name="Nishiyama E."/>
            <person name="Endo R."/>
            <person name="Miyazaki R."/>
            <person name="Ono A."/>
            <person name="Yano K."/>
            <person name="Ito M."/>
            <person name="Sota M."/>
            <person name="Yuji N."/>
            <person name="Hattori M."/>
            <person name="Tsuda M."/>
        </authorList>
    </citation>
    <scope>NUCLEOTIDE SEQUENCE [LARGE SCALE GENOMIC DNA]</scope>
    <source>
        <strain evidence="2">ATCC 17616 / 249</strain>
        <plasmid evidence="2">Plasmid pTGL1</plasmid>
    </source>
</reference>
<dbReference type="PANTHER" id="PTHR37310:SF1">
    <property type="entry name" value="CYTOPLASMIC PROTEIN"/>
    <property type="match status" value="1"/>
</dbReference>
<gene>
    <name evidence="1" type="ordered locus">BMULJ_06276</name>
</gene>
<sequence>MAHQQYQTCISACDACATACDHCAAACLEETQVGQLIDCIKLDLDCATLCRLASAAMARGSKQVKAVCSSCATLCDACATECEKHQHAHCKECAQVCRRCAQECRTMAQ</sequence>
<organism evidence="1 2">
    <name type="scientific">Burkholderia multivorans (strain ATCC 17616 / 249)</name>
    <dbReference type="NCBI Taxonomy" id="395019"/>
    <lineage>
        <taxon>Bacteria</taxon>
        <taxon>Pseudomonadati</taxon>
        <taxon>Pseudomonadota</taxon>
        <taxon>Betaproteobacteria</taxon>
        <taxon>Burkholderiales</taxon>
        <taxon>Burkholderiaceae</taxon>
        <taxon>Burkholderia</taxon>
        <taxon>Burkholderia cepacia complex</taxon>
    </lineage>
</organism>
<accession>A0A0H3L034</accession>
<dbReference type="InterPro" id="IPR044543">
    <property type="entry name" value="YHJQ-like"/>
</dbReference>
<dbReference type="KEGG" id="bmu:Bmul_6286"/>
<dbReference type="Pfam" id="PF03860">
    <property type="entry name" value="Csp"/>
    <property type="match status" value="1"/>
</dbReference>
<dbReference type="KEGG" id="bmj:BMULJ_06276"/>
<geneLocation type="plasmid" evidence="1 2">
    <name>pTGL1</name>
</geneLocation>
<evidence type="ECO:0000313" key="2">
    <source>
        <dbReference type="Proteomes" id="UP000008815"/>
    </source>
</evidence>
<dbReference type="Proteomes" id="UP000008815">
    <property type="component" value="Plasmid pTGL1"/>
</dbReference>
<evidence type="ECO:0000313" key="1">
    <source>
        <dbReference type="EMBL" id="BAG48063.1"/>
    </source>
</evidence>
<dbReference type="EMBL" id="AP009388">
    <property type="protein sequence ID" value="BAG48063.1"/>
    <property type="molecule type" value="Genomic_DNA"/>
</dbReference>
<name>A0A0H3L034_BURM1</name>
<protein>
    <recommendedName>
        <fullName evidence="3">Four-helix bundle copper-binding protein</fullName>
    </recommendedName>
</protein>
<dbReference type="Gene3D" id="1.20.1270.360">
    <property type="match status" value="1"/>
</dbReference>
<proteinExistence type="predicted"/>
<dbReference type="CDD" id="cd08026">
    <property type="entry name" value="DUF326"/>
    <property type="match status" value="1"/>
</dbReference>
<dbReference type="HOGENOM" id="CLU_142273_1_0_4"/>
<keyword evidence="1" id="KW-0614">Plasmid</keyword>
<dbReference type="eggNOG" id="ENOG5032SB1">
    <property type="taxonomic scope" value="Bacteria"/>
</dbReference>
<dbReference type="GeneID" id="93168741"/>
<keyword evidence="2" id="KW-1185">Reference proteome</keyword>
<dbReference type="PANTHER" id="PTHR37310">
    <property type="entry name" value="CYTOPLASMIC PROTEIN-RELATED"/>
    <property type="match status" value="1"/>
</dbReference>
<evidence type="ECO:0008006" key="3">
    <source>
        <dbReference type="Google" id="ProtNLM"/>
    </source>
</evidence>
<dbReference type="AlphaFoldDB" id="A0A0H3L034"/>
<dbReference type="RefSeq" id="WP_009688002.1">
    <property type="nucleotide sequence ID" value="NC_010070.1"/>
</dbReference>
<dbReference type="InterPro" id="IPR005560">
    <property type="entry name" value="Csp_YhjQ"/>
</dbReference>